<evidence type="ECO:0000256" key="1">
    <source>
        <dbReference type="SAM" id="MobiDB-lite"/>
    </source>
</evidence>
<dbReference type="AlphaFoldDB" id="A0A6H5G161"/>
<reference evidence="2 3" key="1">
    <citation type="submission" date="2020-02" db="EMBL/GenBank/DDBJ databases">
        <authorList>
            <person name="Ferguson B K."/>
        </authorList>
    </citation>
    <scope>NUCLEOTIDE SEQUENCE [LARGE SCALE GENOMIC DNA]</scope>
</reference>
<feature type="region of interest" description="Disordered" evidence="1">
    <location>
        <begin position="83"/>
        <end position="143"/>
    </location>
</feature>
<gene>
    <name evidence="2" type="ORF">NTEN_LOCUS2179</name>
</gene>
<accession>A0A6H5G161</accession>
<protein>
    <submittedName>
        <fullName evidence="2">Uncharacterized protein</fullName>
    </submittedName>
</protein>
<sequence length="201" mass="22003">MFCPPVLGLAKTKISVQEIRKKNLLCGRWPLGEGAMPSKQELSESVSGSTRTGLAIVSASILRDRRTFSYGDPRFQSTMAQFRTERAFPRSNTRTARPSGTLESARGVTAAPHQCRRLSGQESDGDPRDEESNEMTDVSVMQGGKAGKGYVTASITLGSDLSEEIRRNPRSARSCIGKKLIVILITSCLKCPRMCNNLDFD</sequence>
<name>A0A6H5G161_9HEMI</name>
<organism evidence="2 3">
    <name type="scientific">Nesidiocoris tenuis</name>
    <dbReference type="NCBI Taxonomy" id="355587"/>
    <lineage>
        <taxon>Eukaryota</taxon>
        <taxon>Metazoa</taxon>
        <taxon>Ecdysozoa</taxon>
        <taxon>Arthropoda</taxon>
        <taxon>Hexapoda</taxon>
        <taxon>Insecta</taxon>
        <taxon>Pterygota</taxon>
        <taxon>Neoptera</taxon>
        <taxon>Paraneoptera</taxon>
        <taxon>Hemiptera</taxon>
        <taxon>Heteroptera</taxon>
        <taxon>Panheteroptera</taxon>
        <taxon>Cimicomorpha</taxon>
        <taxon>Miridae</taxon>
        <taxon>Dicyphina</taxon>
        <taxon>Nesidiocoris</taxon>
    </lineage>
</organism>
<keyword evidence="3" id="KW-1185">Reference proteome</keyword>
<proteinExistence type="predicted"/>
<feature type="compositionally biased region" description="Acidic residues" evidence="1">
    <location>
        <begin position="123"/>
        <end position="134"/>
    </location>
</feature>
<evidence type="ECO:0000313" key="3">
    <source>
        <dbReference type="Proteomes" id="UP000479000"/>
    </source>
</evidence>
<dbReference type="EMBL" id="CADCXU010003294">
    <property type="protein sequence ID" value="CAA9995388.1"/>
    <property type="molecule type" value="Genomic_DNA"/>
</dbReference>
<dbReference type="Proteomes" id="UP000479000">
    <property type="component" value="Unassembled WGS sequence"/>
</dbReference>
<feature type="compositionally biased region" description="Polar residues" evidence="1">
    <location>
        <begin position="90"/>
        <end position="102"/>
    </location>
</feature>
<evidence type="ECO:0000313" key="2">
    <source>
        <dbReference type="EMBL" id="CAA9995388.1"/>
    </source>
</evidence>